<protein>
    <submittedName>
        <fullName evidence="3">Alpha/beta hydrolase</fullName>
    </submittedName>
</protein>
<dbReference type="Pfam" id="PF00561">
    <property type="entry name" value="Abhydrolase_1"/>
    <property type="match status" value="1"/>
</dbReference>
<dbReference type="PANTHER" id="PTHR43329">
    <property type="entry name" value="EPOXIDE HYDROLASE"/>
    <property type="match status" value="1"/>
</dbReference>
<reference evidence="3" key="1">
    <citation type="submission" date="2022-06" db="EMBL/GenBank/DDBJ databases">
        <title>Isolation and Genomics of Futiania mangrovii gen. nov., sp. nov., a Rare and Metabolically-versatile member in the Class Alphaproteobacteria.</title>
        <authorList>
            <person name="Liu L."/>
            <person name="Huang W.-C."/>
            <person name="Pan J."/>
            <person name="Li J."/>
            <person name="Huang Y."/>
            <person name="Du H."/>
            <person name="Liu Y."/>
            <person name="Li M."/>
        </authorList>
    </citation>
    <scope>NUCLEOTIDE SEQUENCE</scope>
    <source>
        <strain evidence="3">FT118</strain>
    </source>
</reference>
<organism evidence="3 4">
    <name type="scientific">Futiania mangrovi</name>
    <dbReference type="NCBI Taxonomy" id="2959716"/>
    <lineage>
        <taxon>Bacteria</taxon>
        <taxon>Pseudomonadati</taxon>
        <taxon>Pseudomonadota</taxon>
        <taxon>Alphaproteobacteria</taxon>
        <taxon>Futianiales</taxon>
        <taxon>Futianiaceae</taxon>
        <taxon>Futiania</taxon>
    </lineage>
</organism>
<dbReference type="GO" id="GO:0016787">
    <property type="term" value="F:hydrolase activity"/>
    <property type="evidence" value="ECO:0007669"/>
    <property type="project" value="UniProtKB-KW"/>
</dbReference>
<dbReference type="Gene3D" id="3.40.50.1820">
    <property type="entry name" value="alpha/beta hydrolase"/>
    <property type="match status" value="1"/>
</dbReference>
<dbReference type="Proteomes" id="UP001055804">
    <property type="component" value="Unassembled WGS sequence"/>
</dbReference>
<evidence type="ECO:0000259" key="2">
    <source>
        <dbReference type="Pfam" id="PF00561"/>
    </source>
</evidence>
<keyword evidence="1 3" id="KW-0378">Hydrolase</keyword>
<dbReference type="InterPro" id="IPR029058">
    <property type="entry name" value="AB_hydrolase_fold"/>
</dbReference>
<dbReference type="PRINTS" id="PR00412">
    <property type="entry name" value="EPOXHYDRLASE"/>
</dbReference>
<feature type="domain" description="AB hydrolase-1" evidence="2">
    <location>
        <begin position="31"/>
        <end position="284"/>
    </location>
</feature>
<keyword evidence="4" id="KW-1185">Reference proteome</keyword>
<name>A0A9J6P9X4_9PROT</name>
<proteinExistence type="predicted"/>
<evidence type="ECO:0000313" key="4">
    <source>
        <dbReference type="Proteomes" id="UP001055804"/>
    </source>
</evidence>
<dbReference type="InterPro" id="IPR000639">
    <property type="entry name" value="Epox_hydrolase-like"/>
</dbReference>
<dbReference type="SUPFAM" id="SSF53474">
    <property type="entry name" value="alpha/beta-Hydrolases"/>
    <property type="match status" value="1"/>
</dbReference>
<dbReference type="EMBL" id="JAMZFT010000001">
    <property type="protein sequence ID" value="MCP1335773.1"/>
    <property type="molecule type" value="Genomic_DNA"/>
</dbReference>
<evidence type="ECO:0000313" key="3">
    <source>
        <dbReference type="EMBL" id="MCP1335773.1"/>
    </source>
</evidence>
<accession>A0A9J6P9X4</accession>
<dbReference type="InterPro" id="IPR000073">
    <property type="entry name" value="AB_hydrolase_1"/>
</dbReference>
<dbReference type="AlphaFoldDB" id="A0A9J6P9X4"/>
<dbReference type="RefSeq" id="WP_269331704.1">
    <property type="nucleotide sequence ID" value="NZ_JAMZFT010000001.1"/>
</dbReference>
<evidence type="ECO:0000256" key="1">
    <source>
        <dbReference type="ARBA" id="ARBA00022801"/>
    </source>
</evidence>
<gene>
    <name evidence="3" type="ORF">NJQ99_05070</name>
</gene>
<dbReference type="PRINTS" id="PR00111">
    <property type="entry name" value="ABHYDROLASE"/>
</dbReference>
<sequence>MSSGALIPGFADRTVRLAAGQFAYSIAGEGPPVLLLHGYPQSRACWRAVAPRLAERFTVVAPDLRGYGDSAKPASDPEHLTYAKRAMAADMVELMAQLGFDRFAVAGHDRGGRVAYRLALDHPVAVARLAVLDIATTLDTFDRTGKFMALGTYHWFFLAQPFDLPERLIGAEPEFYLRWTLKSWAAAGFRFDDKAMAHYLKAFSDSAARHAMCEDYRAGATRDCENDAADRAAGTRIAAPLLCLWGERRNKDGRDFDYLGFWRPWAHEVRGRALDCGHFLPEERPKEVADELARFFGAAD</sequence>
<comment type="caution">
    <text evidence="3">The sequence shown here is derived from an EMBL/GenBank/DDBJ whole genome shotgun (WGS) entry which is preliminary data.</text>
</comment>